<keyword evidence="6 8" id="KW-0472">Membrane</keyword>
<evidence type="ECO:0000256" key="7">
    <source>
        <dbReference type="RuleBase" id="RU000320"/>
    </source>
</evidence>
<feature type="transmembrane region" description="Helical" evidence="8">
    <location>
        <begin position="80"/>
        <end position="105"/>
    </location>
</feature>
<dbReference type="PANTHER" id="PTHR42703">
    <property type="entry name" value="NADH DEHYDROGENASE"/>
    <property type="match status" value="1"/>
</dbReference>
<feature type="transmembrane region" description="Helical" evidence="8">
    <location>
        <begin position="401"/>
        <end position="428"/>
    </location>
</feature>
<feature type="transmembrane region" description="Helical" evidence="8">
    <location>
        <begin position="140"/>
        <end position="158"/>
    </location>
</feature>
<feature type="domain" description="NADH:quinone oxidoreductase/Mrp antiporter transmembrane" evidence="9">
    <location>
        <begin position="135"/>
        <end position="426"/>
    </location>
</feature>
<reference evidence="11" key="1">
    <citation type="journal article" date="2020" name="mSystems">
        <title>Genome- and Community-Level Interaction Insights into Carbon Utilization and Element Cycling Functions of Hydrothermarchaeota in Hydrothermal Sediment.</title>
        <authorList>
            <person name="Zhou Z."/>
            <person name="Liu Y."/>
            <person name="Xu W."/>
            <person name="Pan J."/>
            <person name="Luo Z.H."/>
            <person name="Li M."/>
        </authorList>
    </citation>
    <scope>NUCLEOTIDE SEQUENCE [LARGE SCALE GENOMIC DNA]</scope>
    <source>
        <strain evidence="11">SpSt-876</strain>
    </source>
</reference>
<evidence type="ECO:0000256" key="1">
    <source>
        <dbReference type="ARBA" id="ARBA00004651"/>
    </source>
</evidence>
<keyword evidence="3" id="KW-1003">Cell membrane</keyword>
<dbReference type="EMBL" id="DTLI01000078">
    <property type="protein sequence ID" value="HHS51850.1"/>
    <property type="molecule type" value="Genomic_DNA"/>
</dbReference>
<evidence type="ECO:0000313" key="11">
    <source>
        <dbReference type="EMBL" id="HHS51850.1"/>
    </source>
</evidence>
<protein>
    <submittedName>
        <fullName evidence="11">Monovalent cation/H+ antiporter subunit D family protein</fullName>
    </submittedName>
</protein>
<sequence length="507" mass="54629">MECDMKAVPLFVIVPLAGAFITYLVGSVFKKIEAQFSDIFANLITAGLFILSIVTLFKVATDQNIIYFVGGWRPPVGITIFLDGLGIFLLIVVTGIGFLSSIFSIDYMKRFTAKYKFYALLLLMIAGMSGICITGDLFNMFVFIEISAIASYALVAFGTEHEELEAAFKYMVMGEIGSLMILLSIAIIYARTGTLNMADISQTISVNPEQPAIIFPSILFIIGFSIKAALVPFHSWLPDAHPSAPAPISSMLSGVVIKVLGVFCLVRVFYHIIGMTPIVSNILLVLAGLSMIVGVLLQLGQDDIKRLLAYCSISQIGYVLLGFGLGTPLGILGGFFHLINHAVFKSGLFLTSGAIEYATGTRDIKKLGGLLKRLPLTSVSWYIGSFTASGVPPFAGFWSKLILIIAAIMAKSYILAAIAAVSAILTLASFIRTQRRMLAGALPESLSGIKEVPFSMKTSLVVLSLLCIFLGLLLVPPIRNNLLDLAKDAVLVGTEYGKIVFEKAGLL</sequence>
<dbReference type="InterPro" id="IPR001516">
    <property type="entry name" value="Proton_antipo_N"/>
</dbReference>
<accession>A0A7C6A8G7</accession>
<name>A0A7C6A8G7_UNCW3</name>
<feature type="transmembrane region" description="Helical" evidence="8">
    <location>
        <begin position="117"/>
        <end position="134"/>
    </location>
</feature>
<comment type="subcellular location">
    <subcellularLocation>
        <location evidence="1">Cell membrane</location>
        <topology evidence="1">Multi-pass membrane protein</topology>
    </subcellularLocation>
    <subcellularLocation>
        <location evidence="7">Membrane</location>
        <topology evidence="7">Multi-pass membrane protein</topology>
    </subcellularLocation>
</comment>
<dbReference type="GO" id="GO:0005886">
    <property type="term" value="C:plasma membrane"/>
    <property type="evidence" value="ECO:0007669"/>
    <property type="project" value="UniProtKB-SubCell"/>
</dbReference>
<dbReference type="PANTHER" id="PTHR42703:SF1">
    <property type="entry name" value="NA(+)_H(+) ANTIPORTER SUBUNIT D1"/>
    <property type="match status" value="1"/>
</dbReference>
<feature type="transmembrane region" description="Helical" evidence="8">
    <location>
        <begin position="251"/>
        <end position="272"/>
    </location>
</feature>
<organism evidence="11">
    <name type="scientific">candidate division WOR-3 bacterium</name>
    <dbReference type="NCBI Taxonomy" id="2052148"/>
    <lineage>
        <taxon>Bacteria</taxon>
        <taxon>Bacteria division WOR-3</taxon>
    </lineage>
</organism>
<gene>
    <name evidence="11" type="ORF">ENW73_03140</name>
</gene>
<keyword evidence="5 8" id="KW-1133">Transmembrane helix</keyword>
<dbReference type="InterPro" id="IPR001750">
    <property type="entry name" value="ND/Mrp_TM"/>
</dbReference>
<dbReference type="Pfam" id="PF00361">
    <property type="entry name" value="Proton_antipo_M"/>
    <property type="match status" value="1"/>
</dbReference>
<dbReference type="PRINTS" id="PR01434">
    <property type="entry name" value="NADHDHGNASE5"/>
</dbReference>
<feature type="transmembrane region" description="Helical" evidence="8">
    <location>
        <begin position="6"/>
        <end position="27"/>
    </location>
</feature>
<evidence type="ECO:0000256" key="4">
    <source>
        <dbReference type="ARBA" id="ARBA00022692"/>
    </source>
</evidence>
<evidence type="ECO:0000259" key="10">
    <source>
        <dbReference type="Pfam" id="PF00662"/>
    </source>
</evidence>
<comment type="caution">
    <text evidence="11">The sequence shown here is derived from an EMBL/GenBank/DDBJ whole genome shotgun (WGS) entry which is preliminary data.</text>
</comment>
<feature type="transmembrane region" description="Helical" evidence="8">
    <location>
        <begin position="318"/>
        <end position="339"/>
    </location>
</feature>
<proteinExistence type="inferred from homology"/>
<keyword evidence="4 7" id="KW-0812">Transmembrane</keyword>
<dbReference type="AlphaFoldDB" id="A0A7C6A8G7"/>
<evidence type="ECO:0000256" key="8">
    <source>
        <dbReference type="SAM" id="Phobius"/>
    </source>
</evidence>
<dbReference type="Pfam" id="PF00662">
    <property type="entry name" value="Proton_antipo_N"/>
    <property type="match status" value="1"/>
</dbReference>
<feature type="transmembrane region" description="Helical" evidence="8">
    <location>
        <begin position="39"/>
        <end position="60"/>
    </location>
</feature>
<feature type="transmembrane region" description="Helical" evidence="8">
    <location>
        <begin position="278"/>
        <end position="297"/>
    </location>
</feature>
<evidence type="ECO:0000256" key="6">
    <source>
        <dbReference type="ARBA" id="ARBA00023136"/>
    </source>
</evidence>
<dbReference type="InterPro" id="IPR050586">
    <property type="entry name" value="CPA3_Na-H_Antiporter_D"/>
</dbReference>
<feature type="transmembrane region" description="Helical" evidence="8">
    <location>
        <begin position="460"/>
        <end position="478"/>
    </location>
</feature>
<evidence type="ECO:0000256" key="5">
    <source>
        <dbReference type="ARBA" id="ARBA00022989"/>
    </source>
</evidence>
<evidence type="ECO:0000256" key="3">
    <source>
        <dbReference type="ARBA" id="ARBA00022475"/>
    </source>
</evidence>
<evidence type="ECO:0000259" key="9">
    <source>
        <dbReference type="Pfam" id="PF00361"/>
    </source>
</evidence>
<feature type="domain" description="NADH-Ubiquinone oxidoreductase (complex I) chain 5 N-terminal" evidence="10">
    <location>
        <begin position="77"/>
        <end position="118"/>
    </location>
</feature>
<feature type="transmembrane region" description="Helical" evidence="8">
    <location>
        <begin position="170"/>
        <end position="190"/>
    </location>
</feature>
<feature type="transmembrane region" description="Helical" evidence="8">
    <location>
        <begin position="210"/>
        <end position="230"/>
    </location>
</feature>
<comment type="similarity">
    <text evidence="2">Belongs to the CPA3 antiporters (TC 2.A.63) subunit D family.</text>
</comment>
<evidence type="ECO:0000256" key="2">
    <source>
        <dbReference type="ARBA" id="ARBA00005346"/>
    </source>
</evidence>